<organism evidence="2">
    <name type="scientific">Aurantimonas coralicida</name>
    <dbReference type="NCBI Taxonomy" id="182270"/>
    <lineage>
        <taxon>Bacteria</taxon>
        <taxon>Pseudomonadati</taxon>
        <taxon>Pseudomonadota</taxon>
        <taxon>Alphaproteobacteria</taxon>
        <taxon>Hyphomicrobiales</taxon>
        <taxon>Aurantimonadaceae</taxon>
        <taxon>Aurantimonas</taxon>
    </lineage>
</organism>
<feature type="transmembrane region" description="Helical" evidence="1">
    <location>
        <begin position="74"/>
        <end position="97"/>
    </location>
</feature>
<keyword evidence="1" id="KW-0812">Transmembrane</keyword>
<feature type="transmembrane region" description="Helical" evidence="1">
    <location>
        <begin position="140"/>
        <end position="160"/>
    </location>
</feature>
<feature type="transmembrane region" description="Helical" evidence="1">
    <location>
        <begin position="109"/>
        <end position="134"/>
    </location>
</feature>
<accession>A0A0P0YYM3</accession>
<evidence type="ECO:0000313" key="2">
    <source>
        <dbReference type="EMBL" id="BAT26714.1"/>
    </source>
</evidence>
<dbReference type="EMBL" id="LC066373">
    <property type="protein sequence ID" value="BAT26714.1"/>
    <property type="molecule type" value="Genomic_DNA"/>
</dbReference>
<dbReference type="RefSeq" id="WP_024351631.1">
    <property type="nucleotide sequence ID" value="NZ_BBWN01000030.1"/>
</dbReference>
<dbReference type="AlphaFoldDB" id="A0A0P0YYM3"/>
<evidence type="ECO:0000256" key="1">
    <source>
        <dbReference type="SAM" id="Phobius"/>
    </source>
</evidence>
<keyword evidence="1" id="KW-0472">Membrane</keyword>
<sequence length="197" mass="20869">MPSLDHVLNFFSGVALLMAGRAEGLKRLDLSADGFWQSFSAMLVALPPVALSWIEFETSAPRTGTAEGYGAVPVYGAHALADFLAWTLPILILMLVAKRVGYSRKIVPLVVATNWGGALLAWVFAPYWLLMLAFGPGNGLSALGLLVTIASIALTVRLIYMATGKDMAGAAIITIGMIVISLVSYGAVMDLTGIRLI</sequence>
<protein>
    <recommendedName>
        <fullName evidence="3">Transporter</fullName>
    </recommendedName>
</protein>
<name>A0A0P0YYM3_9HYPH</name>
<keyword evidence="1" id="KW-1133">Transmembrane helix</keyword>
<feature type="transmembrane region" description="Helical" evidence="1">
    <location>
        <begin position="167"/>
        <end position="188"/>
    </location>
</feature>
<reference evidence="2" key="1">
    <citation type="journal article" date="2015" name="Proc. Natl. Acad. Sci. U.S.A.">
        <title>Bacterial clade with the ribosomal RNA operon on a small plasmid rather than the chromosome.</title>
        <authorList>
            <person name="Anda M."/>
            <person name="Ohtsubo Y."/>
            <person name="Okubo T."/>
            <person name="Sugawara M."/>
            <person name="Nagata Y."/>
            <person name="Tsuda M."/>
            <person name="Minamisawa K."/>
            <person name="Mitsui H."/>
        </authorList>
    </citation>
    <scope>NUCLEOTIDE SEQUENCE</scope>
    <source>
        <strain evidence="2">DSM 14790</strain>
    </source>
</reference>
<proteinExistence type="predicted"/>
<evidence type="ECO:0008006" key="3">
    <source>
        <dbReference type="Google" id="ProtNLM"/>
    </source>
</evidence>